<dbReference type="EMBL" id="AZGO01000012">
    <property type="protein sequence ID" value="KRM37753.1"/>
    <property type="molecule type" value="Genomic_DNA"/>
</dbReference>
<dbReference type="GO" id="GO:0005886">
    <property type="term" value="C:plasma membrane"/>
    <property type="evidence" value="ECO:0007669"/>
    <property type="project" value="UniProtKB-SubCell"/>
</dbReference>
<keyword evidence="3" id="KW-1003">Cell membrane</keyword>
<evidence type="ECO:0000259" key="8">
    <source>
        <dbReference type="Pfam" id="PF00892"/>
    </source>
</evidence>
<dbReference type="InterPro" id="IPR037185">
    <property type="entry name" value="EmrE-like"/>
</dbReference>
<feature type="transmembrane region" description="Helical" evidence="7">
    <location>
        <begin position="12"/>
        <end position="32"/>
    </location>
</feature>
<reference evidence="9 10" key="1">
    <citation type="journal article" date="2015" name="Genome Announc.">
        <title>Expanding the biotechnology potential of lactobacilli through comparative genomics of 213 strains and associated genera.</title>
        <authorList>
            <person name="Sun Z."/>
            <person name="Harris H.M."/>
            <person name="McCann A."/>
            <person name="Guo C."/>
            <person name="Argimon S."/>
            <person name="Zhang W."/>
            <person name="Yang X."/>
            <person name="Jeffery I.B."/>
            <person name="Cooney J.C."/>
            <person name="Kagawa T.F."/>
            <person name="Liu W."/>
            <person name="Song Y."/>
            <person name="Salvetti E."/>
            <person name="Wrobel A."/>
            <person name="Rasinkangas P."/>
            <person name="Parkhill J."/>
            <person name="Rea M.C."/>
            <person name="O'Sullivan O."/>
            <person name="Ritari J."/>
            <person name="Douillard F.P."/>
            <person name="Paul Ross R."/>
            <person name="Yang R."/>
            <person name="Briner A.E."/>
            <person name="Felis G.E."/>
            <person name="de Vos W.M."/>
            <person name="Barrangou R."/>
            <person name="Klaenhammer T.R."/>
            <person name="Caufield P.W."/>
            <person name="Cui Y."/>
            <person name="Zhang H."/>
            <person name="O'Toole P.W."/>
        </authorList>
    </citation>
    <scope>NUCLEOTIDE SEQUENCE [LARGE SCALE GENOMIC DNA]</scope>
    <source>
        <strain evidence="9 10">DSM 8475</strain>
    </source>
</reference>
<organism evidence="9 10">
    <name type="scientific">Limosilactobacillus pontis DSM 8475</name>
    <dbReference type="NCBI Taxonomy" id="1423794"/>
    <lineage>
        <taxon>Bacteria</taxon>
        <taxon>Bacillati</taxon>
        <taxon>Bacillota</taxon>
        <taxon>Bacilli</taxon>
        <taxon>Lactobacillales</taxon>
        <taxon>Lactobacillaceae</taxon>
        <taxon>Limosilactobacillus</taxon>
    </lineage>
</organism>
<evidence type="ECO:0000256" key="3">
    <source>
        <dbReference type="ARBA" id="ARBA00022475"/>
    </source>
</evidence>
<dbReference type="InterPro" id="IPR000620">
    <property type="entry name" value="EamA_dom"/>
</dbReference>
<keyword evidence="5 7" id="KW-1133">Transmembrane helix</keyword>
<name>A0A922TLC4_9LACO</name>
<evidence type="ECO:0000256" key="4">
    <source>
        <dbReference type="ARBA" id="ARBA00022692"/>
    </source>
</evidence>
<feature type="transmembrane region" description="Helical" evidence="7">
    <location>
        <begin position="211"/>
        <end position="231"/>
    </location>
</feature>
<evidence type="ECO:0000256" key="6">
    <source>
        <dbReference type="ARBA" id="ARBA00023136"/>
    </source>
</evidence>
<dbReference type="AlphaFoldDB" id="A0A922TLC4"/>
<keyword evidence="6 7" id="KW-0472">Membrane</keyword>
<evidence type="ECO:0000256" key="2">
    <source>
        <dbReference type="ARBA" id="ARBA00007362"/>
    </source>
</evidence>
<comment type="similarity">
    <text evidence="2">Belongs to the EamA transporter family.</text>
</comment>
<evidence type="ECO:0000256" key="7">
    <source>
        <dbReference type="SAM" id="Phobius"/>
    </source>
</evidence>
<feature type="domain" description="EamA" evidence="8">
    <location>
        <begin position="10"/>
        <end position="140"/>
    </location>
</feature>
<feature type="transmembrane region" description="Helical" evidence="7">
    <location>
        <begin position="272"/>
        <end position="291"/>
    </location>
</feature>
<feature type="transmembrane region" description="Helical" evidence="7">
    <location>
        <begin position="38"/>
        <end position="57"/>
    </location>
</feature>
<evidence type="ECO:0000256" key="5">
    <source>
        <dbReference type="ARBA" id="ARBA00022989"/>
    </source>
</evidence>
<protein>
    <submittedName>
        <fullName evidence="9">Membrane protein</fullName>
    </submittedName>
</protein>
<dbReference type="InterPro" id="IPR051258">
    <property type="entry name" value="Diverse_Substrate_Transporter"/>
</dbReference>
<dbReference type="PANTHER" id="PTHR42920:SF5">
    <property type="entry name" value="EAMA DOMAIN-CONTAINING PROTEIN"/>
    <property type="match status" value="1"/>
</dbReference>
<feature type="transmembrane region" description="Helical" evidence="7">
    <location>
        <begin position="243"/>
        <end position="266"/>
    </location>
</feature>
<gene>
    <name evidence="9" type="ORF">FD34_GL001031</name>
</gene>
<evidence type="ECO:0000313" key="9">
    <source>
        <dbReference type="EMBL" id="KRM37753.1"/>
    </source>
</evidence>
<feature type="transmembrane region" description="Helical" evidence="7">
    <location>
        <begin position="69"/>
        <end position="86"/>
    </location>
</feature>
<dbReference type="SUPFAM" id="SSF103481">
    <property type="entry name" value="Multidrug resistance efflux transporter EmrE"/>
    <property type="match status" value="2"/>
</dbReference>
<feature type="domain" description="EamA" evidence="8">
    <location>
        <begin position="151"/>
        <end position="284"/>
    </location>
</feature>
<evidence type="ECO:0000313" key="10">
    <source>
        <dbReference type="Proteomes" id="UP000051085"/>
    </source>
</evidence>
<dbReference type="Pfam" id="PF00892">
    <property type="entry name" value="EamA"/>
    <property type="match status" value="2"/>
</dbReference>
<accession>A0A922TLC4</accession>
<evidence type="ECO:0000256" key="1">
    <source>
        <dbReference type="ARBA" id="ARBA00004651"/>
    </source>
</evidence>
<feature type="transmembrane region" description="Helical" evidence="7">
    <location>
        <begin position="125"/>
        <end position="143"/>
    </location>
</feature>
<comment type="subcellular location">
    <subcellularLocation>
        <location evidence="1">Cell membrane</location>
        <topology evidence="1">Multi-pass membrane protein</topology>
    </subcellularLocation>
</comment>
<dbReference type="PANTHER" id="PTHR42920">
    <property type="entry name" value="OS03G0707200 PROTEIN-RELATED"/>
    <property type="match status" value="1"/>
</dbReference>
<feature type="transmembrane region" description="Helical" evidence="7">
    <location>
        <begin position="98"/>
        <end position="118"/>
    </location>
</feature>
<proteinExistence type="inferred from homology"/>
<dbReference type="Proteomes" id="UP000051085">
    <property type="component" value="Unassembled WGS sequence"/>
</dbReference>
<keyword evidence="4 7" id="KW-0812">Transmembrane</keyword>
<feature type="transmembrane region" description="Helical" evidence="7">
    <location>
        <begin position="180"/>
        <end position="199"/>
    </location>
</feature>
<feature type="transmembrane region" description="Helical" evidence="7">
    <location>
        <begin position="149"/>
        <end position="168"/>
    </location>
</feature>
<comment type="caution">
    <text evidence="9">The sequence shown here is derived from an EMBL/GenBank/DDBJ whole genome shotgun (WGS) entry which is preliminary data.</text>
</comment>
<sequence>MIMSITKHRANLMLLMVAILWGSSYIFAKLTIEAGMHSGLINACRGTMCVVAGYLIFYKKINRMNWTDVKLGLLMGIINFLGYYLQTDALRYTTPAKNAFLTTLYIAVAPLMLWLFWYEKPQRKAYFAIVLAIIGMAILTNVVHSGLRFQYGDLLTLISTVFWALQLINFGKFAPRVSSPWVVIFMIGLCQGVCGWITTLLFERDTLGQVHWAQALIPLAILAIGVTFLAQGMQITAQAYTDATSAGLILMLESFFASVMSVILGYDPLTHRLLVGGLILLLANAIMQVDLRRLPIFSKHHQV</sequence>